<name>A0A927C1W8_9GAMM</name>
<keyword evidence="2" id="KW-1185">Reference proteome</keyword>
<dbReference type="InterPro" id="IPR023393">
    <property type="entry name" value="START-like_dom_sf"/>
</dbReference>
<dbReference type="InterPro" id="IPR019587">
    <property type="entry name" value="Polyketide_cyclase/dehydratase"/>
</dbReference>
<evidence type="ECO:0000313" key="1">
    <source>
        <dbReference type="EMBL" id="MBD2858517.1"/>
    </source>
</evidence>
<reference evidence="1" key="1">
    <citation type="submission" date="2020-09" db="EMBL/GenBank/DDBJ databases">
        <authorList>
            <person name="Yoon J.-W."/>
        </authorList>
    </citation>
    <scope>NUCLEOTIDE SEQUENCE</scope>
    <source>
        <strain evidence="1">KMU-158</strain>
    </source>
</reference>
<dbReference type="EMBL" id="JACXLD010000002">
    <property type="protein sequence ID" value="MBD2858517.1"/>
    <property type="molecule type" value="Genomic_DNA"/>
</dbReference>
<dbReference type="Pfam" id="PF10604">
    <property type="entry name" value="Polyketide_cyc2"/>
    <property type="match status" value="1"/>
</dbReference>
<dbReference type="SUPFAM" id="SSF55961">
    <property type="entry name" value="Bet v1-like"/>
    <property type="match status" value="1"/>
</dbReference>
<dbReference type="Proteomes" id="UP000610558">
    <property type="component" value="Unassembled WGS sequence"/>
</dbReference>
<gene>
    <name evidence="1" type="ORF">IB286_05795</name>
</gene>
<dbReference type="AlphaFoldDB" id="A0A927C1W8"/>
<dbReference type="Gene3D" id="3.30.530.20">
    <property type="match status" value="1"/>
</dbReference>
<sequence length="137" mass="15687">MSSETLFSSLQSAEDWPCWAKPIQKVEWTSPQPFGIGTTRTVFMSGGMTGYEEFIAWERGREMAFCFTHCSKPNVDSFAERYEITPLAEDRCRLVWTMAMKPKGVSLVIMPVVSPLLRIGVKSMLRSLKRMLEKRAR</sequence>
<comment type="caution">
    <text evidence="1">The sequence shown here is derived from an EMBL/GenBank/DDBJ whole genome shotgun (WGS) entry which is preliminary data.</text>
</comment>
<organism evidence="1 2">
    <name type="scientific">Spongiibacter pelagi</name>
    <dbReference type="NCBI Taxonomy" id="2760804"/>
    <lineage>
        <taxon>Bacteria</taxon>
        <taxon>Pseudomonadati</taxon>
        <taxon>Pseudomonadota</taxon>
        <taxon>Gammaproteobacteria</taxon>
        <taxon>Cellvibrionales</taxon>
        <taxon>Spongiibacteraceae</taxon>
        <taxon>Spongiibacter</taxon>
    </lineage>
</organism>
<protein>
    <submittedName>
        <fullName evidence="1">SRPBCC family protein</fullName>
    </submittedName>
</protein>
<accession>A0A927C1W8</accession>
<dbReference type="CDD" id="cd07821">
    <property type="entry name" value="PYR_PYL_RCAR_like"/>
    <property type="match status" value="1"/>
</dbReference>
<evidence type="ECO:0000313" key="2">
    <source>
        <dbReference type="Proteomes" id="UP000610558"/>
    </source>
</evidence>
<proteinExistence type="predicted"/>